<proteinExistence type="predicted"/>
<dbReference type="EMBL" id="BX571661">
    <property type="protein sequence ID" value="CAE10635.1"/>
    <property type="molecule type" value="Genomic_DNA"/>
</dbReference>
<dbReference type="HOGENOM" id="CLU_099736_0_0_7"/>
<dbReference type="RefSeq" id="WP_011139419.1">
    <property type="nucleotide sequence ID" value="NC_005090.1"/>
</dbReference>
<dbReference type="eggNOG" id="ENOG50307Y4">
    <property type="taxonomic scope" value="Bacteria"/>
</dbReference>
<evidence type="ECO:0000313" key="2">
    <source>
        <dbReference type="EMBL" id="CAE10635.1"/>
    </source>
</evidence>
<accession>Q7MR77</accession>
<name>Q7MR77_WOLSU</name>
<dbReference type="Proteomes" id="UP000000422">
    <property type="component" value="Chromosome"/>
</dbReference>
<feature type="region of interest" description="Disordered" evidence="1">
    <location>
        <begin position="1"/>
        <end position="26"/>
    </location>
</feature>
<protein>
    <recommendedName>
        <fullName evidence="4">Hydrogenase-4 component G</fullName>
    </recommendedName>
</protein>
<evidence type="ECO:0000313" key="3">
    <source>
        <dbReference type="Proteomes" id="UP000000422"/>
    </source>
</evidence>
<dbReference type="STRING" id="273121.WS1599"/>
<dbReference type="KEGG" id="wsu:WS1599"/>
<sequence length="186" mass="20584">MEIKAPYTSQTSLKTSSNPYTQEGKESIKEEAQKLNANTMMMEYTLQFQLNITSLSQDNLSSQSAMENPFKLNNILSGIDYDFIGYTGKPINELSQQEAKELISEEGYFGVENTSERLAQFVIQGSGGDLDLLQKGREGIVRGYEQAEKLWGDKLPDISQQTLAKALEKIDKAIAEKGGNALSVEA</sequence>
<feature type="compositionally biased region" description="Polar residues" evidence="1">
    <location>
        <begin position="7"/>
        <end position="21"/>
    </location>
</feature>
<gene>
    <name evidence="2" type="ordered locus">WS1599</name>
</gene>
<keyword evidence="3" id="KW-1185">Reference proteome</keyword>
<organism evidence="3">
    <name type="scientific">Wolinella succinogenes (strain ATCC 29543 / DSM 1740 / CCUG 13145 / JCM 31913 / LMG 7466 / NCTC 11488 / FDC 602W)</name>
    <name type="common">Vibrio succinogenes</name>
    <dbReference type="NCBI Taxonomy" id="273121"/>
    <lineage>
        <taxon>Bacteria</taxon>
        <taxon>Pseudomonadati</taxon>
        <taxon>Campylobacterota</taxon>
        <taxon>Epsilonproteobacteria</taxon>
        <taxon>Campylobacterales</taxon>
        <taxon>Helicobacteraceae</taxon>
        <taxon>Wolinella</taxon>
    </lineage>
</organism>
<evidence type="ECO:0008006" key="4">
    <source>
        <dbReference type="Google" id="ProtNLM"/>
    </source>
</evidence>
<reference evidence="2 3" key="1">
    <citation type="journal article" date="2003" name="Proc. Natl. Acad. Sci. U.S.A.">
        <title>Complete genome sequence and analysis of Wolinella succinogenes.</title>
        <authorList>
            <person name="Baar C."/>
            <person name="Eppinger M."/>
            <person name="Raddatz G."/>
            <person name="Simon JM."/>
            <person name="Lanz C."/>
            <person name="Klimmek O."/>
            <person name="Nandakumar R."/>
            <person name="Gross R."/>
            <person name="Rosinus A."/>
            <person name="Keller H."/>
            <person name="Jagtap P."/>
            <person name="Linke B."/>
            <person name="Meyer F."/>
            <person name="Lederer H."/>
            <person name="Schuster S.C."/>
        </authorList>
    </citation>
    <scope>NUCLEOTIDE SEQUENCE [LARGE SCALE GENOMIC DNA]</scope>
    <source>
        <strain evidence="3">ATCC 29543 / DSM 1740 / CCUG 13145 / JCM 31913 / LMG 7466 / NCTC 11488 / FDC 602W</strain>
    </source>
</reference>
<dbReference type="AlphaFoldDB" id="Q7MR77"/>
<evidence type="ECO:0000256" key="1">
    <source>
        <dbReference type="SAM" id="MobiDB-lite"/>
    </source>
</evidence>